<evidence type="ECO:0000313" key="2">
    <source>
        <dbReference type="Proteomes" id="UP000199548"/>
    </source>
</evidence>
<dbReference type="SUPFAM" id="SSF53335">
    <property type="entry name" value="S-adenosyl-L-methionine-dependent methyltransferases"/>
    <property type="match status" value="1"/>
</dbReference>
<sequence>MSPASYNSDYVWLLKKILTNSIYEPDMPAATREEISRCAQILERVQAETPHVLAIYPYLTPGSLAEIFVRARRSRNVHTYVPMNGLDNVEQCLLRIAADKVDGDVVDAGTLRGGMAILMRGILKALGDTSRRVVVADSFEGLPPPGIKDSIMDNEIWYRFKDEAPEFYLDCKCSLEDVQDNFRAYDLLDDQTIFLKGWFNDTLPSFKTSAISLIRLDVDWYQSCLDVLENMYPLLSPGGYVIVDDYRLQGCRAAIDEFRTRCSVRSPLEVADEGSGVVYWRKLN</sequence>
<dbReference type="PANTHER" id="PTHR40036">
    <property type="entry name" value="MACROCIN O-METHYLTRANSFERASE"/>
    <property type="match status" value="1"/>
</dbReference>
<dbReference type="RefSeq" id="WP_091020567.1">
    <property type="nucleotide sequence ID" value="NZ_CP041744.1"/>
</dbReference>
<proteinExistence type="predicted"/>
<keyword evidence="1" id="KW-0489">Methyltransferase</keyword>
<dbReference type="AlphaFoldDB" id="A0A1I3WCE7"/>
<keyword evidence="2" id="KW-1185">Reference proteome</keyword>
<dbReference type="EMBL" id="FOQU01000017">
    <property type="protein sequence ID" value="SFK04447.1"/>
    <property type="molecule type" value="Genomic_DNA"/>
</dbReference>
<dbReference type="Proteomes" id="UP000199548">
    <property type="component" value="Unassembled WGS sequence"/>
</dbReference>
<dbReference type="PANTHER" id="PTHR40036:SF1">
    <property type="entry name" value="MACROCIN O-METHYLTRANSFERASE"/>
    <property type="match status" value="1"/>
</dbReference>
<organism evidence="1 2">
    <name type="scientific">Paraburkholderia megapolitana</name>
    <dbReference type="NCBI Taxonomy" id="420953"/>
    <lineage>
        <taxon>Bacteria</taxon>
        <taxon>Pseudomonadati</taxon>
        <taxon>Pseudomonadota</taxon>
        <taxon>Betaproteobacteria</taxon>
        <taxon>Burkholderiales</taxon>
        <taxon>Burkholderiaceae</taxon>
        <taxon>Paraburkholderia</taxon>
    </lineage>
</organism>
<dbReference type="GO" id="GO:0008168">
    <property type="term" value="F:methyltransferase activity"/>
    <property type="evidence" value="ECO:0007669"/>
    <property type="project" value="UniProtKB-KW"/>
</dbReference>
<dbReference type="Gene3D" id="3.40.50.150">
    <property type="entry name" value="Vaccinia Virus protein VP39"/>
    <property type="match status" value="1"/>
</dbReference>
<evidence type="ECO:0000313" key="1">
    <source>
        <dbReference type="EMBL" id="SFK04447.1"/>
    </source>
</evidence>
<protein>
    <submittedName>
        <fullName evidence="1">O-methyltransferase/8-demethyl-8-(2,3-dimethoxy-alpha-L-rhamnosyl)tetracenomycin-C 4'-O-methyltransferase</fullName>
    </submittedName>
</protein>
<reference evidence="1 2" key="1">
    <citation type="submission" date="2016-10" db="EMBL/GenBank/DDBJ databases">
        <authorList>
            <person name="de Groot N.N."/>
        </authorList>
    </citation>
    <scope>NUCLEOTIDE SEQUENCE [LARGE SCALE GENOMIC DNA]</scope>
    <source>
        <strain evidence="1 2">LMG 23650</strain>
    </source>
</reference>
<gene>
    <name evidence="1" type="ORF">SAMN05192543_11736</name>
</gene>
<dbReference type="OrthoDB" id="9799872at2"/>
<name>A0A1I3WCE7_9BURK</name>
<dbReference type="InterPro" id="IPR008884">
    <property type="entry name" value="TylF_MeTrfase"/>
</dbReference>
<dbReference type="STRING" id="420953.SAMN05192543_11736"/>
<dbReference type="GO" id="GO:0032259">
    <property type="term" value="P:methylation"/>
    <property type="evidence" value="ECO:0007669"/>
    <property type="project" value="UniProtKB-KW"/>
</dbReference>
<dbReference type="Pfam" id="PF05711">
    <property type="entry name" value="TylF"/>
    <property type="match status" value="1"/>
</dbReference>
<accession>A0A1I3WCE7</accession>
<dbReference type="InterPro" id="IPR029063">
    <property type="entry name" value="SAM-dependent_MTases_sf"/>
</dbReference>
<keyword evidence="1" id="KW-0808">Transferase</keyword>